<keyword evidence="5 14" id="KW-0349">Heme</keyword>
<dbReference type="InterPro" id="IPR001433">
    <property type="entry name" value="OxRdtase_FAD/NAD-bd"/>
</dbReference>
<dbReference type="InterPro" id="IPR017927">
    <property type="entry name" value="FAD-bd_FR_type"/>
</dbReference>
<comment type="catalytic activity">
    <reaction evidence="12">
        <text>2 nitric oxide + NADH + 2 O2 = 2 nitrate + NAD(+) + H(+)</text>
        <dbReference type="Rhea" id="RHEA:19469"/>
        <dbReference type="ChEBI" id="CHEBI:15378"/>
        <dbReference type="ChEBI" id="CHEBI:15379"/>
        <dbReference type="ChEBI" id="CHEBI:16480"/>
        <dbReference type="ChEBI" id="CHEBI:17632"/>
        <dbReference type="ChEBI" id="CHEBI:57540"/>
        <dbReference type="ChEBI" id="CHEBI:57945"/>
        <dbReference type="EC" id="1.14.12.17"/>
    </reaction>
</comment>
<feature type="domain" description="FAD-binding FR-type" evidence="16">
    <location>
        <begin position="151"/>
        <end position="261"/>
    </location>
</feature>
<evidence type="ECO:0000256" key="4">
    <source>
        <dbReference type="ARBA" id="ARBA00022575"/>
    </source>
</evidence>
<organism evidence="17 18">
    <name type="scientific">Salinicola lusitanus</name>
    <dbReference type="NCBI Taxonomy" id="1949085"/>
    <lineage>
        <taxon>Bacteria</taxon>
        <taxon>Pseudomonadati</taxon>
        <taxon>Pseudomonadota</taxon>
        <taxon>Gammaproteobacteria</taxon>
        <taxon>Oceanospirillales</taxon>
        <taxon>Halomonadaceae</taxon>
        <taxon>Salinicola</taxon>
    </lineage>
</organism>
<keyword evidence="4" id="KW-0216">Detoxification</keyword>
<dbReference type="PRINTS" id="PR00406">
    <property type="entry name" value="CYTB5RDTASE"/>
</dbReference>
<keyword evidence="10" id="KW-0520">NAD</keyword>
<accession>A0ABZ3CN52</accession>
<keyword evidence="7" id="KW-0479">Metal-binding</keyword>
<dbReference type="CDD" id="cd08922">
    <property type="entry name" value="FHb-globin"/>
    <property type="match status" value="1"/>
</dbReference>
<dbReference type="EMBL" id="CP151919">
    <property type="protein sequence ID" value="XAD52569.1"/>
    <property type="molecule type" value="Genomic_DNA"/>
</dbReference>
<keyword evidence="18" id="KW-1185">Reference proteome</keyword>
<evidence type="ECO:0000256" key="14">
    <source>
        <dbReference type="RuleBase" id="RU000356"/>
    </source>
</evidence>
<keyword evidence="8" id="KW-0521">NADP</keyword>
<evidence type="ECO:0000256" key="9">
    <source>
        <dbReference type="ARBA" id="ARBA00023004"/>
    </source>
</evidence>
<dbReference type="InterPro" id="IPR009050">
    <property type="entry name" value="Globin-like_sf"/>
</dbReference>
<dbReference type="InterPro" id="IPR017938">
    <property type="entry name" value="Riboflavin_synthase-like_b-brl"/>
</dbReference>
<dbReference type="SUPFAM" id="SSF63380">
    <property type="entry name" value="Riboflavin synthase domain-like"/>
    <property type="match status" value="1"/>
</dbReference>
<comment type="similarity">
    <text evidence="2">In the C-terminal section; belongs to the flavoprotein pyridine nucleotide cytochrome reductase family.</text>
</comment>
<evidence type="ECO:0000259" key="16">
    <source>
        <dbReference type="PROSITE" id="PS51384"/>
    </source>
</evidence>
<dbReference type="InterPro" id="IPR012292">
    <property type="entry name" value="Globin/Proto"/>
</dbReference>
<proteinExistence type="inferred from homology"/>
<evidence type="ECO:0000259" key="15">
    <source>
        <dbReference type="PROSITE" id="PS01033"/>
    </source>
</evidence>
<keyword evidence="6 14" id="KW-0561">Oxygen transport</keyword>
<keyword evidence="14" id="KW-0813">Transport</keyword>
<dbReference type="InterPro" id="IPR000971">
    <property type="entry name" value="Globin"/>
</dbReference>
<dbReference type="PANTHER" id="PTHR43396:SF3">
    <property type="entry name" value="FLAVOHEMOPROTEIN"/>
    <property type="match status" value="1"/>
</dbReference>
<dbReference type="EC" id="1.14.12.17" evidence="3"/>
<dbReference type="Pfam" id="PF00970">
    <property type="entry name" value="FAD_binding_6"/>
    <property type="match status" value="1"/>
</dbReference>
<evidence type="ECO:0000256" key="8">
    <source>
        <dbReference type="ARBA" id="ARBA00022857"/>
    </source>
</evidence>
<comment type="cofactor">
    <cofactor evidence="1">
        <name>heme b</name>
        <dbReference type="ChEBI" id="CHEBI:60344"/>
    </cofactor>
</comment>
<evidence type="ECO:0000256" key="1">
    <source>
        <dbReference type="ARBA" id="ARBA00001970"/>
    </source>
</evidence>
<dbReference type="InterPro" id="IPR008333">
    <property type="entry name" value="Cbr1-like_FAD-bd_dom"/>
</dbReference>
<evidence type="ECO:0000256" key="12">
    <source>
        <dbReference type="ARBA" id="ARBA00048649"/>
    </source>
</evidence>
<dbReference type="RefSeq" id="WP_342593920.1">
    <property type="nucleotide sequence ID" value="NZ_CP151919.1"/>
</dbReference>
<reference evidence="17 18" key="1">
    <citation type="submission" date="2024-04" db="EMBL/GenBank/DDBJ databases">
        <title>Salinicola lusitanus LLJ914,a marine bacterium isolated from the Okinawa Trough.</title>
        <authorList>
            <person name="Li J."/>
        </authorList>
    </citation>
    <scope>NUCLEOTIDE SEQUENCE [LARGE SCALE GENOMIC DNA]</scope>
    <source>
        <strain evidence="17 18">LLJ914</strain>
    </source>
</reference>
<dbReference type="NCBIfam" id="NF009805">
    <property type="entry name" value="PRK13289.1"/>
    <property type="match status" value="1"/>
</dbReference>
<dbReference type="Gene3D" id="3.40.50.80">
    <property type="entry name" value="Nucleotide-binding domain of ferredoxin-NADP reductase (FNR) module"/>
    <property type="match status" value="1"/>
</dbReference>
<evidence type="ECO:0000256" key="10">
    <source>
        <dbReference type="ARBA" id="ARBA00023027"/>
    </source>
</evidence>
<dbReference type="InterPro" id="IPR039261">
    <property type="entry name" value="FNR_nucleotide-bd"/>
</dbReference>
<keyword evidence="17" id="KW-0560">Oxidoreductase</keyword>
<dbReference type="PANTHER" id="PTHR43396">
    <property type="entry name" value="FLAVOHEMOPROTEIN"/>
    <property type="match status" value="1"/>
</dbReference>
<dbReference type="SUPFAM" id="SSF46458">
    <property type="entry name" value="Globin-like"/>
    <property type="match status" value="1"/>
</dbReference>
<keyword evidence="9" id="KW-0408">Iron</keyword>
<feature type="domain" description="Globin" evidence="15">
    <location>
        <begin position="1"/>
        <end position="138"/>
    </location>
</feature>
<dbReference type="PROSITE" id="PS01033">
    <property type="entry name" value="GLOBIN"/>
    <property type="match status" value="1"/>
</dbReference>
<dbReference type="SUPFAM" id="SSF52343">
    <property type="entry name" value="Ferredoxin reductase-like, C-terminal NADP-linked domain"/>
    <property type="match status" value="1"/>
</dbReference>
<dbReference type="Gene3D" id="2.40.30.10">
    <property type="entry name" value="Translation factors"/>
    <property type="match status" value="1"/>
</dbReference>
<comment type="catalytic activity">
    <reaction evidence="13">
        <text>2 nitric oxide + NADPH + 2 O2 = 2 nitrate + NADP(+) + H(+)</text>
        <dbReference type="Rhea" id="RHEA:19465"/>
        <dbReference type="ChEBI" id="CHEBI:15378"/>
        <dbReference type="ChEBI" id="CHEBI:15379"/>
        <dbReference type="ChEBI" id="CHEBI:16480"/>
        <dbReference type="ChEBI" id="CHEBI:17632"/>
        <dbReference type="ChEBI" id="CHEBI:57783"/>
        <dbReference type="ChEBI" id="CHEBI:58349"/>
        <dbReference type="EC" id="1.14.12.17"/>
    </reaction>
</comment>
<dbReference type="Proteomes" id="UP001453229">
    <property type="component" value="Chromosome"/>
</dbReference>
<dbReference type="Gene3D" id="1.10.490.10">
    <property type="entry name" value="Globins"/>
    <property type="match status" value="1"/>
</dbReference>
<evidence type="ECO:0000256" key="7">
    <source>
        <dbReference type="ARBA" id="ARBA00022723"/>
    </source>
</evidence>
<comment type="similarity">
    <text evidence="14">Belongs to the globin family.</text>
</comment>
<evidence type="ECO:0000256" key="5">
    <source>
        <dbReference type="ARBA" id="ARBA00022617"/>
    </source>
</evidence>
<evidence type="ECO:0000256" key="2">
    <source>
        <dbReference type="ARBA" id="ARBA00006401"/>
    </source>
</evidence>
<name>A0ABZ3CN52_9GAMM</name>
<evidence type="ECO:0000256" key="13">
    <source>
        <dbReference type="ARBA" id="ARBA00049433"/>
    </source>
</evidence>
<comment type="function">
    <text evidence="11">Is involved in NO detoxification in an aerobic process, termed nitric oxide dioxygenase (NOD) reaction that utilizes O(2) and NAD(P)H to convert NO to nitrate, which protects the bacterium from various noxious nitrogen compounds. Therefore, plays a central role in the inducible response to nitrosative stress.</text>
</comment>
<dbReference type="Pfam" id="PF00175">
    <property type="entry name" value="NAD_binding_1"/>
    <property type="match status" value="1"/>
</dbReference>
<gene>
    <name evidence="17" type="primary">hmpA</name>
    <name evidence="17" type="ORF">AAGT95_11990</name>
</gene>
<evidence type="ECO:0000256" key="6">
    <source>
        <dbReference type="ARBA" id="ARBA00022621"/>
    </source>
</evidence>
<dbReference type="CDD" id="cd06184">
    <property type="entry name" value="flavohem_like_fad_nad_binding"/>
    <property type="match status" value="1"/>
</dbReference>
<evidence type="ECO:0000313" key="17">
    <source>
        <dbReference type="EMBL" id="XAD52569.1"/>
    </source>
</evidence>
<sequence>MPTTAQIEIVKRTIPVLRQHGETLTRHFYARLFEHAPDVRRHFNPAHQRSGGQQRALAGAILAYAQHIDDPAALSDAIEVIAQKHASLTIQPEHYPIVGEHLLASIREVLGDAATADVLDAWAAAYDELAGVFIERERTIYAEQRAHQGWAGFTPFTIVQRERESDNIVSLYLVPADGSEPPAHLPGQYVSIRMQDADGHTAMRNYSLSNAPGAAAYRISVKREIGDGEVPGGDVSNRIHDGLAQGDRLELSPPCGAFTLELPEPDDRPLVFIAGGIGITPLISMAHAALQASPSRPVIFIQAVRHGGLRPFTRELETLAGRYPSFSLHVCFSQPRATDGVGDPSVKRGELEPADLRRWIGGWEATYYFCGPLPMMSRIDRMLETHGVAIDDRRYECFGPAQPLAARADDEGALEAHHEPTLA</sequence>
<evidence type="ECO:0000256" key="3">
    <source>
        <dbReference type="ARBA" id="ARBA00012229"/>
    </source>
</evidence>
<dbReference type="Pfam" id="PF00042">
    <property type="entry name" value="Globin"/>
    <property type="match status" value="1"/>
</dbReference>
<protein>
    <recommendedName>
        <fullName evidence="3">nitric oxide dioxygenase</fullName>
        <ecNumber evidence="3">1.14.12.17</ecNumber>
    </recommendedName>
</protein>
<dbReference type="PROSITE" id="PS51384">
    <property type="entry name" value="FAD_FR"/>
    <property type="match status" value="1"/>
</dbReference>
<evidence type="ECO:0000313" key="18">
    <source>
        <dbReference type="Proteomes" id="UP001453229"/>
    </source>
</evidence>
<dbReference type="GO" id="GO:0008941">
    <property type="term" value="F:nitric oxide dioxygenase NAD(P)H activity"/>
    <property type="evidence" value="ECO:0007669"/>
    <property type="project" value="UniProtKB-EC"/>
</dbReference>
<evidence type="ECO:0000256" key="11">
    <source>
        <dbReference type="ARBA" id="ARBA00025094"/>
    </source>
</evidence>